<dbReference type="GO" id="GO:0051721">
    <property type="term" value="F:protein phosphatase 2A binding"/>
    <property type="evidence" value="ECO:0007669"/>
    <property type="project" value="TreeGrafter"/>
</dbReference>
<dbReference type="AlphaFoldDB" id="A0AAE0VY64"/>
<dbReference type="SUPFAM" id="SSF63451">
    <property type="entry name" value="LEM domain"/>
    <property type="match status" value="1"/>
</dbReference>
<evidence type="ECO:0000256" key="5">
    <source>
        <dbReference type="ARBA" id="ARBA00023043"/>
    </source>
</evidence>
<feature type="compositionally biased region" description="Polar residues" evidence="8">
    <location>
        <begin position="161"/>
        <end position="178"/>
    </location>
</feature>
<dbReference type="InterPro" id="IPR056237">
    <property type="entry name" value="ANKLE2_3rd"/>
</dbReference>
<dbReference type="CDD" id="cd12940">
    <property type="entry name" value="LEM_LAP2_LEMD1"/>
    <property type="match status" value="1"/>
</dbReference>
<dbReference type="Pfam" id="PF03020">
    <property type="entry name" value="LEM"/>
    <property type="match status" value="1"/>
</dbReference>
<dbReference type="InterPro" id="IPR002110">
    <property type="entry name" value="Ankyrin_rpt"/>
</dbReference>
<evidence type="ECO:0000256" key="6">
    <source>
        <dbReference type="ARBA" id="ARBA00023306"/>
    </source>
</evidence>
<proteinExistence type="inferred from homology"/>
<name>A0AAE0VY64_9BIVA</name>
<dbReference type="SUPFAM" id="SSF48403">
    <property type="entry name" value="Ankyrin repeat"/>
    <property type="match status" value="1"/>
</dbReference>
<dbReference type="PROSITE" id="PS50088">
    <property type="entry name" value="ANK_REPEAT"/>
    <property type="match status" value="1"/>
</dbReference>
<dbReference type="Gene3D" id="1.25.40.20">
    <property type="entry name" value="Ankyrin repeat-containing domain"/>
    <property type="match status" value="1"/>
</dbReference>
<evidence type="ECO:0000256" key="4">
    <source>
        <dbReference type="ARBA" id="ARBA00022824"/>
    </source>
</evidence>
<dbReference type="GO" id="GO:0051301">
    <property type="term" value="P:cell division"/>
    <property type="evidence" value="ECO:0007669"/>
    <property type="project" value="UniProtKB-KW"/>
</dbReference>
<reference evidence="10" key="3">
    <citation type="submission" date="2023-05" db="EMBL/GenBank/DDBJ databases">
        <authorList>
            <person name="Smith C.H."/>
        </authorList>
    </citation>
    <scope>NUCLEOTIDE SEQUENCE</scope>
    <source>
        <strain evidence="10">CHS0354</strain>
        <tissue evidence="10">Mantle</tissue>
    </source>
</reference>
<dbReference type="InterPro" id="IPR011320">
    <property type="entry name" value="RNase_H1_N"/>
</dbReference>
<feature type="domain" description="LEM" evidence="9">
    <location>
        <begin position="5"/>
        <end position="49"/>
    </location>
</feature>
<comment type="similarity">
    <text evidence="2">Belongs to the ANKLE2 family.</text>
</comment>
<dbReference type="SMART" id="SM00248">
    <property type="entry name" value="ANK"/>
    <property type="match status" value="2"/>
</dbReference>
<dbReference type="SMART" id="SM00540">
    <property type="entry name" value="LEM"/>
    <property type="match status" value="1"/>
</dbReference>
<dbReference type="Pfam" id="PF13857">
    <property type="entry name" value="Ank_5"/>
    <property type="match status" value="1"/>
</dbReference>
<dbReference type="PANTHER" id="PTHR12349">
    <property type="entry name" value="ANKYRIN REPEAT AND LEM DOMAIN-CONTAINING PROTEIN 2"/>
    <property type="match status" value="1"/>
</dbReference>
<comment type="subcellular location">
    <subcellularLocation>
        <location evidence="1">Endoplasmic reticulum</location>
    </subcellularLocation>
</comment>
<reference evidence="10" key="2">
    <citation type="journal article" date="2021" name="Genome Biol. Evol.">
        <title>Developing a high-quality reference genome for a parasitic bivalve with doubly uniparental inheritance (Bivalvia: Unionida).</title>
        <authorList>
            <person name="Smith C.H."/>
        </authorList>
    </citation>
    <scope>NUCLEOTIDE SEQUENCE</scope>
    <source>
        <strain evidence="10">CHS0354</strain>
        <tissue evidence="10">Mantle</tissue>
    </source>
</reference>
<dbReference type="GO" id="GO:0031468">
    <property type="term" value="P:nuclear membrane reassembly"/>
    <property type="evidence" value="ECO:0007669"/>
    <property type="project" value="UniProtKB-ARBA"/>
</dbReference>
<dbReference type="FunFam" id="1.25.40.20:FF:000072">
    <property type="entry name" value="Ankyrin repeat and LEM domain containing 2"/>
    <property type="match status" value="1"/>
</dbReference>
<evidence type="ECO:0000256" key="3">
    <source>
        <dbReference type="ARBA" id="ARBA00022618"/>
    </source>
</evidence>
<sequence>MDDVLNHVRKMSVEVLRQKLDDYGINVGPITQTTRSIFDKRLAKLIFQSTCSGEERKKEETLSEDENKTVAEETAIKVENTSHKPNQSSDPDFPIRAYYGVCLPAEIDVASGRNLVFTDKAEALLMAKKFSGARFKVFKTQKDAEEFSKLPADAVFPSPIKTPQNNGDKQASAMSPESSPYRAPKVQEILQLKKLIESGDCRLFKEYINSNPRYLVSSGDTPVIFQEGSRYTAMHLAAMKNQPEMCQLILDTLEDRQFVRKLYVGSKDTEETMTKRINFLVDLYLNMPDKGNCETPLHFACKFGHIQVVEVLISHPKTDKKARNKYGETPFEVICARCQSTSKETKELIAELLKGQIYVPLIRSEDNTAPPMIGQPWSPNGTESHMEIPNSSWSPKDPPLSVKACAGPMSPSKAAMFHKSWTIPPCGSQEKKQKFIATTRGDSEKGLERIGRDIAHEMKVPWTEYWSFLGAFLDMSSQKGLDMLEMYLKKKQWHTLFNNAIDKYQDGIRSHSFSLDVSIGQLDISATYCDNPQLCDQTVPDSPNKVVSVKDENSQMQQEAFNSDRSVTDVLSPVSSLAESFANLSILSQSSKHSADGVQEIDTSNVNIEFSSMQHDFNTDLKEDPKLESDKARCDADDDMTNRNNRQRVYPSNDSLKRVFSLSLELEDTSFLDTSEVFYEINPNRVQLLLKIKNLKSQDSDDSIVDVVWVPHTDRVIDIVVIENVELVGIDSQKDGSIVNVVVLRKGQIQKEGHEVKAIITKELRLSKVTFLHGPKPTQEDQDVIRALGCTPIQFERYPNIFHWRINLLRFTKDPSFKWQSPAKMKSGMKHSVTSPQLYHTTTDLPVISYGSPAGRIISHPRIQTSPSMPEICTRLFPH</sequence>
<evidence type="ECO:0000313" key="11">
    <source>
        <dbReference type="Proteomes" id="UP001195483"/>
    </source>
</evidence>
<dbReference type="Pfam" id="PF01693">
    <property type="entry name" value="Cauli_VI"/>
    <property type="match status" value="1"/>
</dbReference>
<evidence type="ECO:0000256" key="8">
    <source>
        <dbReference type="SAM" id="MobiDB-lite"/>
    </source>
</evidence>
<organism evidence="10 11">
    <name type="scientific">Potamilus streckersoni</name>
    <dbReference type="NCBI Taxonomy" id="2493646"/>
    <lineage>
        <taxon>Eukaryota</taxon>
        <taxon>Metazoa</taxon>
        <taxon>Spiralia</taxon>
        <taxon>Lophotrochozoa</taxon>
        <taxon>Mollusca</taxon>
        <taxon>Bivalvia</taxon>
        <taxon>Autobranchia</taxon>
        <taxon>Heteroconchia</taxon>
        <taxon>Palaeoheterodonta</taxon>
        <taxon>Unionida</taxon>
        <taxon>Unionoidea</taxon>
        <taxon>Unionidae</taxon>
        <taxon>Ambleminae</taxon>
        <taxon>Lampsilini</taxon>
        <taxon>Potamilus</taxon>
    </lineage>
</organism>
<evidence type="ECO:0000259" key="9">
    <source>
        <dbReference type="PROSITE" id="PS50954"/>
    </source>
</evidence>
<dbReference type="InterPro" id="IPR003887">
    <property type="entry name" value="LEM_dom"/>
</dbReference>
<feature type="region of interest" description="Disordered" evidence="8">
    <location>
        <begin position="155"/>
        <end position="182"/>
    </location>
</feature>
<feature type="compositionally biased region" description="Basic and acidic residues" evidence="8">
    <location>
        <begin position="620"/>
        <end position="635"/>
    </location>
</feature>
<keyword evidence="5 7" id="KW-0040">ANK repeat</keyword>
<keyword evidence="4" id="KW-0256">Endoplasmic reticulum</keyword>
<feature type="region of interest" description="Disordered" evidence="8">
    <location>
        <begin position="620"/>
        <end position="648"/>
    </location>
</feature>
<reference evidence="10" key="1">
    <citation type="journal article" date="2021" name="Genome Biol. Evol.">
        <title>A High-Quality Reference Genome for a Parasitic Bivalve with Doubly Uniparental Inheritance (Bivalvia: Unionida).</title>
        <authorList>
            <person name="Smith C.H."/>
        </authorList>
    </citation>
    <scope>NUCLEOTIDE SEQUENCE</scope>
    <source>
        <strain evidence="10">CHS0354</strain>
    </source>
</reference>
<keyword evidence="6" id="KW-0131">Cell cycle</keyword>
<evidence type="ECO:0000313" key="10">
    <source>
        <dbReference type="EMBL" id="KAK3593567.1"/>
    </source>
</evidence>
<dbReference type="GO" id="GO:0007399">
    <property type="term" value="P:nervous system development"/>
    <property type="evidence" value="ECO:0007669"/>
    <property type="project" value="UniProtKB-ARBA"/>
</dbReference>
<comment type="caution">
    <text evidence="10">The sequence shown here is derived from an EMBL/GenBank/DDBJ whole genome shotgun (WGS) entry which is preliminary data.</text>
</comment>
<accession>A0AAE0VY64</accession>
<dbReference type="Gene3D" id="1.10.720.40">
    <property type="match status" value="1"/>
</dbReference>
<dbReference type="Proteomes" id="UP001195483">
    <property type="component" value="Unassembled WGS sequence"/>
</dbReference>
<dbReference type="PANTHER" id="PTHR12349:SF4">
    <property type="entry name" value="ANKYRIN REPEAT AND LEM DOMAIN-CONTAINING PROTEIN 2"/>
    <property type="match status" value="1"/>
</dbReference>
<dbReference type="PROSITE" id="PS50297">
    <property type="entry name" value="ANK_REP_REGION"/>
    <property type="match status" value="1"/>
</dbReference>
<gene>
    <name evidence="10" type="ORF">CHS0354_018656</name>
</gene>
<dbReference type="InterPro" id="IPR036770">
    <property type="entry name" value="Ankyrin_rpt-contain_sf"/>
</dbReference>
<keyword evidence="3" id="KW-0132">Cell division</keyword>
<feature type="repeat" description="ANK" evidence="7">
    <location>
        <begin position="292"/>
        <end position="315"/>
    </location>
</feature>
<evidence type="ECO:0000256" key="1">
    <source>
        <dbReference type="ARBA" id="ARBA00004240"/>
    </source>
</evidence>
<dbReference type="PROSITE" id="PS50954">
    <property type="entry name" value="LEM"/>
    <property type="match status" value="1"/>
</dbReference>
<dbReference type="Pfam" id="PF24567">
    <property type="entry name" value="ANKLE2_3rd"/>
    <property type="match status" value="1"/>
</dbReference>
<dbReference type="EMBL" id="JAEAOA010001146">
    <property type="protein sequence ID" value="KAK3593567.1"/>
    <property type="molecule type" value="Genomic_DNA"/>
</dbReference>
<keyword evidence="11" id="KW-1185">Reference proteome</keyword>
<evidence type="ECO:0000256" key="2">
    <source>
        <dbReference type="ARBA" id="ARBA00007597"/>
    </source>
</evidence>
<dbReference type="InterPro" id="IPR011015">
    <property type="entry name" value="LEM/LEM-like_dom_sf"/>
</dbReference>
<evidence type="ECO:0000256" key="7">
    <source>
        <dbReference type="PROSITE-ProRule" id="PRU00023"/>
    </source>
</evidence>
<dbReference type="GO" id="GO:0005783">
    <property type="term" value="C:endoplasmic reticulum"/>
    <property type="evidence" value="ECO:0007669"/>
    <property type="project" value="UniProtKB-SubCell"/>
</dbReference>
<protein>
    <recommendedName>
        <fullName evidence="9">LEM domain-containing protein</fullName>
    </recommendedName>
</protein>